<accession>A0A556PR30</accession>
<keyword evidence="3" id="KW-1185">Reference proteome</keyword>
<name>A0A556PR30_9BACI</name>
<feature type="transmembrane region" description="Helical" evidence="1">
    <location>
        <begin position="90"/>
        <end position="108"/>
    </location>
</feature>
<comment type="caution">
    <text evidence="2">The sequence shown here is derived from an EMBL/GenBank/DDBJ whole genome shotgun (WGS) entry which is preliminary data.</text>
</comment>
<gene>
    <name evidence="2" type="ORF">FPQ13_03865</name>
</gene>
<evidence type="ECO:0000313" key="2">
    <source>
        <dbReference type="EMBL" id="TSJ66841.1"/>
    </source>
</evidence>
<evidence type="ECO:0000256" key="1">
    <source>
        <dbReference type="SAM" id="Phobius"/>
    </source>
</evidence>
<proteinExistence type="predicted"/>
<dbReference type="Proteomes" id="UP000316425">
    <property type="component" value="Unassembled WGS sequence"/>
</dbReference>
<evidence type="ECO:0000313" key="3">
    <source>
        <dbReference type="Proteomes" id="UP000316425"/>
    </source>
</evidence>
<sequence>MNLKLFWSLEVIGGLLLILGVALGIVGVEELGVSIPQIDYAPFAIVFMGVFLIMIATVPIFYEKNKTKQQRIEEKDERIMAIYQSAKAKTFNLMAVSIPFVLIGLALFGFMNKVSFFTLGGLYLIFVEYYAFQVIKNEEMM</sequence>
<feature type="transmembrane region" description="Helical" evidence="1">
    <location>
        <begin position="7"/>
        <end position="28"/>
    </location>
</feature>
<evidence type="ECO:0008006" key="4">
    <source>
        <dbReference type="Google" id="ProtNLM"/>
    </source>
</evidence>
<feature type="transmembrane region" description="Helical" evidence="1">
    <location>
        <begin position="40"/>
        <end position="62"/>
    </location>
</feature>
<protein>
    <recommendedName>
        <fullName evidence="4">DUF2178 domain-containing protein</fullName>
    </recommendedName>
</protein>
<dbReference type="AlphaFoldDB" id="A0A556PR30"/>
<keyword evidence="1" id="KW-0812">Transmembrane</keyword>
<dbReference type="RefSeq" id="WP_144088002.1">
    <property type="nucleotide sequence ID" value="NZ_VMHE01000003.1"/>
</dbReference>
<dbReference type="EMBL" id="VMHE01000003">
    <property type="protein sequence ID" value="TSJ66841.1"/>
    <property type="molecule type" value="Genomic_DNA"/>
</dbReference>
<reference evidence="2 3" key="1">
    <citation type="submission" date="2019-07" db="EMBL/GenBank/DDBJ databases">
        <title>Allobacillus sp. nov. SKP isolated from shrimp paste of Euphausiacea.</title>
        <authorList>
            <person name="Kanchanasin P."/>
            <person name="Tanasupawat S."/>
            <person name="Shi W."/>
            <person name="Wu L."/>
            <person name="Ma J."/>
        </authorList>
    </citation>
    <scope>NUCLEOTIDE SEQUENCE [LARGE SCALE GENOMIC DNA]</scope>
    <source>
        <strain evidence="2 3">SKP4-8</strain>
    </source>
</reference>
<organism evidence="2 3">
    <name type="scientific">Allobacillus salarius</name>
    <dbReference type="NCBI Taxonomy" id="1955272"/>
    <lineage>
        <taxon>Bacteria</taxon>
        <taxon>Bacillati</taxon>
        <taxon>Bacillota</taxon>
        <taxon>Bacilli</taxon>
        <taxon>Bacillales</taxon>
        <taxon>Bacillaceae</taxon>
        <taxon>Allobacillus</taxon>
    </lineage>
</organism>
<feature type="transmembrane region" description="Helical" evidence="1">
    <location>
        <begin position="114"/>
        <end position="132"/>
    </location>
</feature>
<keyword evidence="1" id="KW-0472">Membrane</keyword>
<keyword evidence="1" id="KW-1133">Transmembrane helix</keyword>
<dbReference type="OrthoDB" id="2889939at2"/>